<comment type="caution">
    <text evidence="1">The sequence shown here is derived from an EMBL/GenBank/DDBJ whole genome shotgun (WGS) entry which is preliminary data.</text>
</comment>
<keyword evidence="2" id="KW-1185">Reference proteome</keyword>
<evidence type="ECO:0000313" key="1">
    <source>
        <dbReference type="EMBL" id="OAG31429.1"/>
    </source>
</evidence>
<dbReference type="OrthoDB" id="2186998at2759"/>
<dbReference type="InterPro" id="IPR024224">
    <property type="entry name" value="DENND6"/>
</dbReference>
<dbReference type="VEuPathDB" id="MicrosporidiaDB:NEDG_01956"/>
<accession>A0A177EKB7</accession>
<dbReference type="RefSeq" id="XP_067545104.1">
    <property type="nucleotide sequence ID" value="XM_067689374.1"/>
</dbReference>
<dbReference type="EMBL" id="LTDL01000016">
    <property type="protein sequence ID" value="OAG31429.1"/>
    <property type="molecule type" value="Genomic_DNA"/>
</dbReference>
<evidence type="ECO:0000313" key="2">
    <source>
        <dbReference type="Proteomes" id="UP000185944"/>
    </source>
</evidence>
<dbReference type="GeneID" id="93648306"/>
<organism evidence="1 2">
    <name type="scientific">Nematocida displodere</name>
    <dbReference type="NCBI Taxonomy" id="1805483"/>
    <lineage>
        <taxon>Eukaryota</taxon>
        <taxon>Fungi</taxon>
        <taxon>Fungi incertae sedis</taxon>
        <taxon>Microsporidia</taxon>
        <taxon>Nematocida</taxon>
    </lineage>
</organism>
<gene>
    <name evidence="1" type="ORF">NEDG_01956</name>
</gene>
<evidence type="ECO:0008006" key="3">
    <source>
        <dbReference type="Google" id="ProtNLM"/>
    </source>
</evidence>
<sequence>MVYSAWYLENLEMRRETEVAPPGTLEAEGVVTCIGEVLFDVDAGPVVKEPSGLSDLEEAEVAFASLPDVRSAGTSKESFIFCRDAAYYHVSFIQEPCPGARRGYVQRSVFVRSNKMYRALPQILSESLQGPEDYTRDEALRVLVGLGERTIRDWPHKPAPSFEKVLGRHRDALVENVLCGRSFLVLGSAPTEVSEVVCRLSGLGGFEYGGVVVPYKTSLAHYTHAQGAIVGSTNHHLFNEKVFDNVLDLTSGKYRFKAASSSKRVEAHLKDLEAYFLDSPGAFAPSEFMARMSEQGTSLHVKRVFRDFFKSLNFNPWLRAMTGTASQHRPQPT</sequence>
<dbReference type="GO" id="GO:0005085">
    <property type="term" value="F:guanyl-nucleotide exchange factor activity"/>
    <property type="evidence" value="ECO:0007669"/>
    <property type="project" value="InterPro"/>
</dbReference>
<protein>
    <recommendedName>
        <fullName evidence="3">UDENN domain-containing protein</fullName>
    </recommendedName>
</protein>
<name>A0A177EKB7_9MICR</name>
<dbReference type="PANTHER" id="PTHR13677">
    <property type="entry name" value="LD41638P"/>
    <property type="match status" value="1"/>
</dbReference>
<dbReference type="PANTHER" id="PTHR13677:SF0">
    <property type="entry name" value="LD41638P"/>
    <property type="match status" value="1"/>
</dbReference>
<dbReference type="GO" id="GO:0055037">
    <property type="term" value="C:recycling endosome"/>
    <property type="evidence" value="ECO:0007669"/>
    <property type="project" value="TreeGrafter"/>
</dbReference>
<dbReference type="AlphaFoldDB" id="A0A177EKB7"/>
<proteinExistence type="predicted"/>
<dbReference type="Proteomes" id="UP000185944">
    <property type="component" value="Unassembled WGS sequence"/>
</dbReference>
<reference evidence="1 2" key="1">
    <citation type="submission" date="2016-02" db="EMBL/GenBank/DDBJ databases">
        <title>Discovery of a natural microsporidian pathogen with a broad tissue tropism in Caenorhabditis elegans.</title>
        <authorList>
            <person name="Luallen R.J."/>
            <person name="Reinke A.W."/>
            <person name="Tong L."/>
            <person name="Botts M.R."/>
            <person name="Felix M.-A."/>
            <person name="Troemel E.R."/>
        </authorList>
    </citation>
    <scope>NUCLEOTIDE SEQUENCE [LARGE SCALE GENOMIC DNA]</scope>
    <source>
        <strain evidence="1 2">JUm2807</strain>
    </source>
</reference>